<feature type="region of interest" description="Disordered" evidence="1">
    <location>
        <begin position="1"/>
        <end position="149"/>
    </location>
</feature>
<dbReference type="Proteomes" id="UP000614350">
    <property type="component" value="Unassembled WGS sequence"/>
</dbReference>
<feature type="compositionally biased region" description="Polar residues" evidence="1">
    <location>
        <begin position="81"/>
        <end position="100"/>
    </location>
</feature>
<name>A0A834MR78_VESVU</name>
<gene>
    <name evidence="2" type="ORF">HZH66_014059</name>
</gene>
<evidence type="ECO:0000313" key="3">
    <source>
        <dbReference type="Proteomes" id="UP000614350"/>
    </source>
</evidence>
<feature type="compositionally biased region" description="Polar residues" evidence="1">
    <location>
        <begin position="1"/>
        <end position="10"/>
    </location>
</feature>
<dbReference type="EMBL" id="JACSEA010000020">
    <property type="protein sequence ID" value="KAF7381665.1"/>
    <property type="molecule type" value="Genomic_DNA"/>
</dbReference>
<feature type="compositionally biased region" description="Basic and acidic residues" evidence="1">
    <location>
        <begin position="18"/>
        <end position="32"/>
    </location>
</feature>
<evidence type="ECO:0000313" key="2">
    <source>
        <dbReference type="EMBL" id="KAF7381665.1"/>
    </source>
</evidence>
<protein>
    <submittedName>
        <fullName evidence="2">Uncharacterized protein</fullName>
    </submittedName>
</protein>
<dbReference type="AlphaFoldDB" id="A0A834MR78"/>
<proteinExistence type="predicted"/>
<keyword evidence="3" id="KW-1185">Reference proteome</keyword>
<comment type="caution">
    <text evidence="2">The sequence shown here is derived from an EMBL/GenBank/DDBJ whole genome shotgun (WGS) entry which is preliminary data.</text>
</comment>
<sequence length="179" mass="20244">MYGSSNTIWSPLTPIHSDSPRPETETDLERTRRGGRPSSAFEGSGGGSKDSPSNRIEGYDEARSMKHTKNRSFREHVLTSAPRNNQRSRRSVINVSQGNSARHVRTVRAATSTKSADFPRAAPRGRTTPGAENKDEKDEEDEEDEEDEHSFMKVLLVSKSRSFKCAWRFCKWNKEEKLS</sequence>
<organism evidence="2 3">
    <name type="scientific">Vespula vulgaris</name>
    <name type="common">Yellow jacket</name>
    <name type="synonym">Wasp</name>
    <dbReference type="NCBI Taxonomy" id="7454"/>
    <lineage>
        <taxon>Eukaryota</taxon>
        <taxon>Metazoa</taxon>
        <taxon>Ecdysozoa</taxon>
        <taxon>Arthropoda</taxon>
        <taxon>Hexapoda</taxon>
        <taxon>Insecta</taxon>
        <taxon>Pterygota</taxon>
        <taxon>Neoptera</taxon>
        <taxon>Endopterygota</taxon>
        <taxon>Hymenoptera</taxon>
        <taxon>Apocrita</taxon>
        <taxon>Aculeata</taxon>
        <taxon>Vespoidea</taxon>
        <taxon>Vespidae</taxon>
        <taxon>Vespinae</taxon>
        <taxon>Vespula</taxon>
    </lineage>
</organism>
<evidence type="ECO:0000256" key="1">
    <source>
        <dbReference type="SAM" id="MobiDB-lite"/>
    </source>
</evidence>
<feature type="compositionally biased region" description="Acidic residues" evidence="1">
    <location>
        <begin position="137"/>
        <end position="148"/>
    </location>
</feature>
<reference evidence="2" key="1">
    <citation type="journal article" date="2020" name="G3 (Bethesda)">
        <title>High-Quality Assemblies for Three Invasive Social Wasps from the &lt;i&gt;Vespula&lt;/i&gt; Genus.</title>
        <authorList>
            <person name="Harrop T.W.R."/>
            <person name="Guhlin J."/>
            <person name="McLaughlin G.M."/>
            <person name="Permina E."/>
            <person name="Stockwell P."/>
            <person name="Gilligan J."/>
            <person name="Le Lec M.F."/>
            <person name="Gruber M.A.M."/>
            <person name="Quinn O."/>
            <person name="Lovegrove M."/>
            <person name="Duncan E.J."/>
            <person name="Remnant E.J."/>
            <person name="Van Eeckhoven J."/>
            <person name="Graham B."/>
            <person name="Knapp R.A."/>
            <person name="Langford K.W."/>
            <person name="Kronenberg Z."/>
            <person name="Press M.O."/>
            <person name="Eacker S.M."/>
            <person name="Wilson-Rankin E.E."/>
            <person name="Purcell J."/>
            <person name="Lester P.J."/>
            <person name="Dearden P.K."/>
        </authorList>
    </citation>
    <scope>NUCLEOTIDE SEQUENCE</scope>
    <source>
        <strain evidence="2">Marl-1</strain>
    </source>
</reference>
<accession>A0A834MR78</accession>